<accession>A0A226DJQ5</accession>
<keyword evidence="1" id="KW-1133">Transmembrane helix</keyword>
<dbReference type="InterPro" id="IPR036865">
    <property type="entry name" value="CRAL-TRIO_dom_sf"/>
</dbReference>
<dbReference type="Pfam" id="PF00650">
    <property type="entry name" value="CRAL_TRIO"/>
    <property type="match status" value="1"/>
</dbReference>
<feature type="transmembrane region" description="Helical" evidence="1">
    <location>
        <begin position="25"/>
        <end position="47"/>
    </location>
</feature>
<organism evidence="3 4">
    <name type="scientific">Folsomia candida</name>
    <name type="common">Springtail</name>
    <dbReference type="NCBI Taxonomy" id="158441"/>
    <lineage>
        <taxon>Eukaryota</taxon>
        <taxon>Metazoa</taxon>
        <taxon>Ecdysozoa</taxon>
        <taxon>Arthropoda</taxon>
        <taxon>Hexapoda</taxon>
        <taxon>Collembola</taxon>
        <taxon>Entomobryomorpha</taxon>
        <taxon>Isotomoidea</taxon>
        <taxon>Isotomidae</taxon>
        <taxon>Proisotominae</taxon>
        <taxon>Folsomia</taxon>
    </lineage>
</organism>
<evidence type="ECO:0000259" key="2">
    <source>
        <dbReference type="PROSITE" id="PS50191"/>
    </source>
</evidence>
<dbReference type="InterPro" id="IPR001251">
    <property type="entry name" value="CRAL-TRIO_dom"/>
</dbReference>
<comment type="caution">
    <text evidence="3">The sequence shown here is derived from an EMBL/GenBank/DDBJ whole genome shotgun (WGS) entry which is preliminary data.</text>
</comment>
<keyword evidence="1" id="KW-0472">Membrane</keyword>
<dbReference type="SUPFAM" id="SSF52087">
    <property type="entry name" value="CRAL/TRIO domain"/>
    <property type="match status" value="1"/>
</dbReference>
<dbReference type="AlphaFoldDB" id="A0A226DJQ5"/>
<dbReference type="OrthoDB" id="6682367at2759"/>
<evidence type="ECO:0000256" key="1">
    <source>
        <dbReference type="SAM" id="Phobius"/>
    </source>
</evidence>
<dbReference type="EMBL" id="LNIX01000017">
    <property type="protein sequence ID" value="OXA45755.1"/>
    <property type="molecule type" value="Genomic_DNA"/>
</dbReference>
<dbReference type="Gene3D" id="3.40.525.10">
    <property type="entry name" value="CRAL-TRIO lipid binding domain"/>
    <property type="match status" value="1"/>
</dbReference>
<name>A0A226DJQ5_FOLCA</name>
<evidence type="ECO:0000313" key="3">
    <source>
        <dbReference type="EMBL" id="OXA45755.1"/>
    </source>
</evidence>
<keyword evidence="4" id="KW-1185">Reference proteome</keyword>
<sequence>MRHKNKRTLLIPCPGKKNNIPTRLAAVHLMNVGAIGRLLVAFTLRYLKAKVRSRIFVHADFASLHEHVPASELPVSLGGHLSEEDAYESDFVPRIRSQQRFYTKIAQLARHS</sequence>
<dbReference type="PROSITE" id="PS50191">
    <property type="entry name" value="CRAL_TRIO"/>
    <property type="match status" value="1"/>
</dbReference>
<feature type="domain" description="CRAL-TRIO" evidence="2">
    <location>
        <begin position="17"/>
        <end position="85"/>
    </location>
</feature>
<proteinExistence type="predicted"/>
<evidence type="ECO:0000313" key="4">
    <source>
        <dbReference type="Proteomes" id="UP000198287"/>
    </source>
</evidence>
<gene>
    <name evidence="3" type="ORF">Fcan01_19467</name>
</gene>
<keyword evidence="1" id="KW-0812">Transmembrane</keyword>
<protein>
    <submittedName>
        <fullName evidence="3">Alpha-tocopherol transfer protein-like</fullName>
    </submittedName>
</protein>
<dbReference type="Proteomes" id="UP000198287">
    <property type="component" value="Unassembled WGS sequence"/>
</dbReference>
<reference evidence="3 4" key="1">
    <citation type="submission" date="2015-12" db="EMBL/GenBank/DDBJ databases">
        <title>The genome of Folsomia candida.</title>
        <authorList>
            <person name="Faddeeva A."/>
            <person name="Derks M.F."/>
            <person name="Anvar Y."/>
            <person name="Smit S."/>
            <person name="Van Straalen N."/>
            <person name="Roelofs D."/>
        </authorList>
    </citation>
    <scope>NUCLEOTIDE SEQUENCE [LARGE SCALE GENOMIC DNA]</scope>
    <source>
        <strain evidence="3 4">VU population</strain>
        <tissue evidence="3">Whole body</tissue>
    </source>
</reference>